<dbReference type="InterPro" id="IPR013216">
    <property type="entry name" value="Methyltransf_11"/>
</dbReference>
<proteinExistence type="predicted"/>
<evidence type="ECO:0000259" key="1">
    <source>
        <dbReference type="Pfam" id="PF08241"/>
    </source>
</evidence>
<name>X0V674_9ZZZZ</name>
<gene>
    <name evidence="2" type="ORF">S01H1_42451</name>
</gene>
<organism evidence="2">
    <name type="scientific">marine sediment metagenome</name>
    <dbReference type="NCBI Taxonomy" id="412755"/>
    <lineage>
        <taxon>unclassified sequences</taxon>
        <taxon>metagenomes</taxon>
        <taxon>ecological metagenomes</taxon>
    </lineage>
</organism>
<protein>
    <recommendedName>
        <fullName evidence="1">Methyltransferase type 11 domain-containing protein</fullName>
    </recommendedName>
</protein>
<dbReference type="AlphaFoldDB" id="X0V674"/>
<dbReference type="GO" id="GO:0008757">
    <property type="term" value="F:S-adenosylmethionine-dependent methyltransferase activity"/>
    <property type="evidence" value="ECO:0007669"/>
    <property type="project" value="InterPro"/>
</dbReference>
<dbReference type="SUPFAM" id="SSF53335">
    <property type="entry name" value="S-adenosyl-L-methionine-dependent methyltransferases"/>
    <property type="match status" value="1"/>
</dbReference>
<accession>X0V674</accession>
<dbReference type="EMBL" id="BARS01027001">
    <property type="protein sequence ID" value="GAG06882.1"/>
    <property type="molecule type" value="Genomic_DNA"/>
</dbReference>
<dbReference type="Pfam" id="PF08241">
    <property type="entry name" value="Methyltransf_11"/>
    <property type="match status" value="1"/>
</dbReference>
<feature type="non-terminal residue" evidence="2">
    <location>
        <position position="1"/>
    </location>
</feature>
<dbReference type="InterPro" id="IPR029063">
    <property type="entry name" value="SAM-dependent_MTases_sf"/>
</dbReference>
<dbReference type="Gene3D" id="3.40.50.150">
    <property type="entry name" value="Vaccinia Virus protein VP39"/>
    <property type="match status" value="1"/>
</dbReference>
<reference evidence="2" key="1">
    <citation type="journal article" date="2014" name="Front. Microbiol.">
        <title>High frequency of phylogenetically diverse reductive dehalogenase-homologous genes in deep subseafloor sedimentary metagenomes.</title>
        <authorList>
            <person name="Kawai M."/>
            <person name="Futagami T."/>
            <person name="Toyoda A."/>
            <person name="Takaki Y."/>
            <person name="Nishi S."/>
            <person name="Hori S."/>
            <person name="Arai W."/>
            <person name="Tsubouchi T."/>
            <person name="Morono Y."/>
            <person name="Uchiyama I."/>
            <person name="Ito T."/>
            <person name="Fujiyama A."/>
            <person name="Inagaki F."/>
            <person name="Takami H."/>
        </authorList>
    </citation>
    <scope>NUCLEOTIDE SEQUENCE</scope>
    <source>
        <strain evidence="2">Expedition CK06-06</strain>
    </source>
</reference>
<comment type="caution">
    <text evidence="2">The sequence shown here is derived from an EMBL/GenBank/DDBJ whole genome shotgun (WGS) entry which is preliminary data.</text>
</comment>
<evidence type="ECO:0000313" key="2">
    <source>
        <dbReference type="EMBL" id="GAG06882.1"/>
    </source>
</evidence>
<feature type="domain" description="Methyltransferase type 11" evidence="1">
    <location>
        <begin position="2"/>
        <end position="28"/>
    </location>
</feature>
<sequence>NALDHFLKMEETIAEIKRVLKPNGYFLFLIGSGFDAERDKHASTYWKDDKDVLNYLIDKHGFQKVAHADVTSTEWFSYYAVMQYVES</sequence>